<comment type="caution">
    <text evidence="3">The sequence shown here is derived from an EMBL/GenBank/DDBJ whole genome shotgun (WGS) entry which is preliminary data.</text>
</comment>
<keyword evidence="1" id="KW-1133">Transmembrane helix</keyword>
<dbReference type="Pfam" id="PF05686">
    <property type="entry name" value="Glyco_transf_90"/>
    <property type="match status" value="1"/>
</dbReference>
<keyword evidence="1" id="KW-0472">Membrane</keyword>
<dbReference type="InterPro" id="IPR006598">
    <property type="entry name" value="CAP10"/>
</dbReference>
<reference evidence="3 4" key="1">
    <citation type="submission" date="2020-12" db="EMBL/GenBank/DDBJ databases">
        <title>Concerted genomic and epigenomic changes stabilize Arabidopsis allopolyploids.</title>
        <authorList>
            <person name="Chen Z."/>
        </authorList>
    </citation>
    <scope>NUCLEOTIDE SEQUENCE [LARGE SCALE GENOMIC DNA]</scope>
    <source>
        <strain evidence="3">As9502</strain>
        <tissue evidence="3">Leaf</tissue>
    </source>
</reference>
<dbReference type="PANTHER" id="PTHR12203:SF99">
    <property type="entry name" value="OS04G0534100 PROTEIN"/>
    <property type="match status" value="1"/>
</dbReference>
<keyword evidence="1" id="KW-0812">Transmembrane</keyword>
<dbReference type="OrthoDB" id="202415at2759"/>
<accession>A0A8T1ZDF5</accession>
<name>A0A8T1ZDF5_ARASU</name>
<protein>
    <submittedName>
        <fullName evidence="3">Lipopolysaccharide-modifying protein</fullName>
    </submittedName>
</protein>
<evidence type="ECO:0000259" key="2">
    <source>
        <dbReference type="Pfam" id="PF05686"/>
    </source>
</evidence>
<dbReference type="PANTHER" id="PTHR12203">
    <property type="entry name" value="KDEL LYS-ASP-GLU-LEU CONTAINING - RELATED"/>
    <property type="match status" value="1"/>
</dbReference>
<evidence type="ECO:0000313" key="3">
    <source>
        <dbReference type="EMBL" id="KAG7556263.1"/>
    </source>
</evidence>
<evidence type="ECO:0000256" key="1">
    <source>
        <dbReference type="SAM" id="Phobius"/>
    </source>
</evidence>
<evidence type="ECO:0000313" key="4">
    <source>
        <dbReference type="Proteomes" id="UP000694251"/>
    </source>
</evidence>
<dbReference type="AlphaFoldDB" id="A0A8T1ZDF5"/>
<keyword evidence="4" id="KW-1185">Reference proteome</keyword>
<dbReference type="Proteomes" id="UP000694251">
    <property type="component" value="Chromosome 11"/>
</dbReference>
<dbReference type="InterPro" id="IPR051091">
    <property type="entry name" value="O-Glucosyltr/Glycosyltrsf_90"/>
</dbReference>
<gene>
    <name evidence="3" type="ORF">ISN44_As11g023180</name>
</gene>
<feature type="domain" description="Glycosyl transferase CAP10" evidence="2">
    <location>
        <begin position="48"/>
        <end position="144"/>
    </location>
</feature>
<organism evidence="3 4">
    <name type="scientific">Arabidopsis suecica</name>
    <name type="common">Swedish thale-cress</name>
    <name type="synonym">Cardaminopsis suecica</name>
    <dbReference type="NCBI Taxonomy" id="45249"/>
    <lineage>
        <taxon>Eukaryota</taxon>
        <taxon>Viridiplantae</taxon>
        <taxon>Streptophyta</taxon>
        <taxon>Embryophyta</taxon>
        <taxon>Tracheophyta</taxon>
        <taxon>Spermatophyta</taxon>
        <taxon>Magnoliopsida</taxon>
        <taxon>eudicotyledons</taxon>
        <taxon>Gunneridae</taxon>
        <taxon>Pentapetalae</taxon>
        <taxon>rosids</taxon>
        <taxon>malvids</taxon>
        <taxon>Brassicales</taxon>
        <taxon>Brassicaceae</taxon>
        <taxon>Camelineae</taxon>
        <taxon>Arabidopsis</taxon>
    </lineage>
</organism>
<feature type="transmembrane region" description="Helical" evidence="1">
    <location>
        <begin position="13"/>
        <end position="37"/>
    </location>
</feature>
<sequence length="156" mass="17865">MISSPEACFRLTIIGPLGSTISAALSSSLLIGGTLTFKRHRILERLPEQELKMEYVYDYMYHLLTEYSKFLRFKPEIPQNAVEICSETMACPRSGNERKFMTESFVKHPAESGPCAMPPPYNPASLYGVVKRKQSTNMRILQWEMKYWSKQNQTGS</sequence>
<dbReference type="EMBL" id="JAEFBJ010000011">
    <property type="protein sequence ID" value="KAG7556263.1"/>
    <property type="molecule type" value="Genomic_DNA"/>
</dbReference>
<proteinExistence type="predicted"/>